<feature type="transmembrane region" description="Helical" evidence="6">
    <location>
        <begin position="480"/>
        <end position="501"/>
    </location>
</feature>
<evidence type="ECO:0000256" key="6">
    <source>
        <dbReference type="SAM" id="Phobius"/>
    </source>
</evidence>
<feature type="transmembrane region" description="Helical" evidence="6">
    <location>
        <begin position="452"/>
        <end position="474"/>
    </location>
</feature>
<evidence type="ECO:0000256" key="3">
    <source>
        <dbReference type="ARBA" id="ARBA00022729"/>
    </source>
</evidence>
<name>A0ABD3NEV3_9STRA</name>
<accession>A0ABD3NEV3</accession>
<evidence type="ECO:0000259" key="8">
    <source>
        <dbReference type="Pfam" id="PF06814"/>
    </source>
</evidence>
<gene>
    <name evidence="9" type="ORF">ACHAWO_005266</name>
</gene>
<dbReference type="Proteomes" id="UP001530400">
    <property type="component" value="Unassembled WGS sequence"/>
</dbReference>
<feature type="transmembrane region" description="Helical" evidence="6">
    <location>
        <begin position="310"/>
        <end position="335"/>
    </location>
</feature>
<dbReference type="AlphaFoldDB" id="A0ABD3NEV3"/>
<reference evidence="9 10" key="1">
    <citation type="submission" date="2024-10" db="EMBL/GenBank/DDBJ databases">
        <title>Updated reference genomes for cyclostephanoid diatoms.</title>
        <authorList>
            <person name="Roberts W.R."/>
            <person name="Alverson A.J."/>
        </authorList>
    </citation>
    <scope>NUCLEOTIDE SEQUENCE [LARGE SCALE GENOMIC DNA]</scope>
    <source>
        <strain evidence="9 10">AJA010-31</strain>
    </source>
</reference>
<proteinExistence type="predicted"/>
<keyword evidence="3 7" id="KW-0732">Signal</keyword>
<feature type="transmembrane region" description="Helical" evidence="6">
    <location>
        <begin position="242"/>
        <end position="260"/>
    </location>
</feature>
<dbReference type="EMBL" id="JALLPJ020001211">
    <property type="protein sequence ID" value="KAL3774059.1"/>
    <property type="molecule type" value="Genomic_DNA"/>
</dbReference>
<feature type="chain" id="PRO_5044749944" description="GOST seven transmembrane domain-containing protein" evidence="7">
    <location>
        <begin position="31"/>
        <end position="525"/>
    </location>
</feature>
<evidence type="ECO:0000256" key="5">
    <source>
        <dbReference type="ARBA" id="ARBA00023136"/>
    </source>
</evidence>
<keyword evidence="2 6" id="KW-0812">Transmembrane</keyword>
<feature type="transmembrane region" description="Helical" evidence="6">
    <location>
        <begin position="272"/>
        <end position="290"/>
    </location>
</feature>
<feature type="domain" description="GOST seven transmembrane" evidence="8">
    <location>
        <begin position="239"/>
        <end position="508"/>
    </location>
</feature>
<evidence type="ECO:0000256" key="7">
    <source>
        <dbReference type="SAM" id="SignalP"/>
    </source>
</evidence>
<evidence type="ECO:0000256" key="1">
    <source>
        <dbReference type="ARBA" id="ARBA00004141"/>
    </source>
</evidence>
<keyword evidence="10" id="KW-1185">Reference proteome</keyword>
<comment type="subcellular location">
    <subcellularLocation>
        <location evidence="1">Membrane</location>
        <topology evidence="1">Multi-pass membrane protein</topology>
    </subcellularLocation>
</comment>
<keyword evidence="4 6" id="KW-1133">Transmembrane helix</keyword>
<feature type="signal peptide" evidence="7">
    <location>
        <begin position="1"/>
        <end position="30"/>
    </location>
</feature>
<dbReference type="InterPro" id="IPR053937">
    <property type="entry name" value="GOST_TM"/>
</dbReference>
<keyword evidence="5 6" id="KW-0472">Membrane</keyword>
<feature type="transmembrane region" description="Helical" evidence="6">
    <location>
        <begin position="347"/>
        <end position="366"/>
    </location>
</feature>
<evidence type="ECO:0000256" key="4">
    <source>
        <dbReference type="ARBA" id="ARBA00022989"/>
    </source>
</evidence>
<sequence>MISISRGQKSYLSLNVVLAVILLITQNAIATKHTFTTKHDSRHLIGPIGAPFGFLAGGVYSLKVYDFVIGTPAKGAPDESTHEALKDVEAGFILKRFDSESDFSKFYEIVLENPNACSFESHRTKGAVNPNADDDLLAADDAFQVHFNDEENISKNVGELGVYLSMNEPKQSWKPMTPSITHKFATDEEGLYFLIFQLCPREGKKVDHHIESTFELDLHLLNYDTFGYESYLTAGEMPLPGMFLYFSVSYAILFVLWANNIRKSRAAGTVHAIHHLMTMLLGLKVLTTFFEAARYHYIRMNGHAEFWSAVYFVMSFIKGTFMFTVILLIGSGWSLVKPFLNDREKKIIWAVLVLQVIDNIAVVILSQETEGEKLYEDWSALLHLVDILCCCAVLVPIVWQVNSLEKSVQAERTTQNEDDNESTKPITNVESEVPATAEAAKTLEKLKQFRSFYLLVVVYIYFTRIAVYLIATELGFRQTWLRYCITELGTLAFYAIVGFLFRPVEDNPYLEVGRQADVEIEFGGQ</sequence>
<evidence type="ECO:0000313" key="10">
    <source>
        <dbReference type="Proteomes" id="UP001530400"/>
    </source>
</evidence>
<evidence type="ECO:0000313" key="9">
    <source>
        <dbReference type="EMBL" id="KAL3774059.1"/>
    </source>
</evidence>
<dbReference type="PANTHER" id="PTHR21229:SF2">
    <property type="entry name" value="RE59932P"/>
    <property type="match status" value="1"/>
</dbReference>
<evidence type="ECO:0000256" key="2">
    <source>
        <dbReference type="ARBA" id="ARBA00022692"/>
    </source>
</evidence>
<protein>
    <recommendedName>
        <fullName evidence="8">GOST seven transmembrane domain-containing protein</fullName>
    </recommendedName>
</protein>
<dbReference type="GO" id="GO:0016020">
    <property type="term" value="C:membrane"/>
    <property type="evidence" value="ECO:0007669"/>
    <property type="project" value="UniProtKB-SubCell"/>
</dbReference>
<dbReference type="PANTHER" id="PTHR21229">
    <property type="entry name" value="LUNG SEVEN TRANSMEMBRANE RECEPTOR"/>
    <property type="match status" value="1"/>
</dbReference>
<feature type="transmembrane region" description="Helical" evidence="6">
    <location>
        <begin position="378"/>
        <end position="399"/>
    </location>
</feature>
<comment type="caution">
    <text evidence="9">The sequence shown here is derived from an EMBL/GenBank/DDBJ whole genome shotgun (WGS) entry which is preliminary data.</text>
</comment>
<dbReference type="Pfam" id="PF06814">
    <property type="entry name" value="GOST_TM"/>
    <property type="match status" value="1"/>
</dbReference>
<organism evidence="9 10">
    <name type="scientific">Cyclotella atomus</name>
    <dbReference type="NCBI Taxonomy" id="382360"/>
    <lineage>
        <taxon>Eukaryota</taxon>
        <taxon>Sar</taxon>
        <taxon>Stramenopiles</taxon>
        <taxon>Ochrophyta</taxon>
        <taxon>Bacillariophyta</taxon>
        <taxon>Coscinodiscophyceae</taxon>
        <taxon>Thalassiosirophycidae</taxon>
        <taxon>Stephanodiscales</taxon>
        <taxon>Stephanodiscaceae</taxon>
        <taxon>Cyclotella</taxon>
    </lineage>
</organism>
<dbReference type="InterPro" id="IPR009637">
    <property type="entry name" value="GPR107/GPR108-like"/>
</dbReference>